<dbReference type="GO" id="GO:1990281">
    <property type="term" value="C:efflux pump complex"/>
    <property type="evidence" value="ECO:0007669"/>
    <property type="project" value="TreeGrafter"/>
</dbReference>
<keyword evidence="8" id="KW-0732">Signal</keyword>
<name>A0A4Q6Y845_9SPHN</name>
<evidence type="ECO:0000256" key="1">
    <source>
        <dbReference type="ARBA" id="ARBA00004442"/>
    </source>
</evidence>
<keyword evidence="6" id="KW-0472">Membrane</keyword>
<feature type="chain" id="PRO_5021003335" evidence="8">
    <location>
        <begin position="27"/>
        <end position="423"/>
    </location>
</feature>
<dbReference type="GO" id="GO:0009279">
    <property type="term" value="C:cell outer membrane"/>
    <property type="evidence" value="ECO:0007669"/>
    <property type="project" value="UniProtKB-SubCell"/>
</dbReference>
<dbReference type="Gene3D" id="1.20.1600.10">
    <property type="entry name" value="Outer membrane efflux proteins (OEP)"/>
    <property type="match status" value="1"/>
</dbReference>
<comment type="similarity">
    <text evidence="2">Belongs to the outer membrane factor (OMF) (TC 1.B.17) family.</text>
</comment>
<sequence length="423" mass="44350">MTAKRRLAHMLLWLAAPLAVSGAAQATTLDEALAAAIAHAPEIAAADADADAAKARLEQAKAGRLPTATLSGTIGYGRLDPRGFFGLGAANVTPRAAQITVEQPLFTGGRVSAGVDQARAGIVGAEAGQVGMRSQLVMAVTQAYGDVLTAAHMVDLYGRLVIQTTEIERQARLKFRAGESPSTDVSQASARLAEARAGLARVEGMQVSSAAHFRNLTGLEPVDLQPLPSNPVLPATLDEAMDAATRNNPALAQSEASLRAAQAAARGARAERLPTVGAFVEGATVRDQFFPDYRADSATVGIRARWELFSGGRVSGKVAETDSSFRAADARARAMRMQVEEQVISAFQDVRTAQLVEQAATEQAAAAAQALDSITQEVRVGMKPQLDLLDAERESIAAEAGAARAGTDRIVAAYRLLSLLGRY</sequence>
<dbReference type="InterPro" id="IPR003423">
    <property type="entry name" value="OMP_efflux"/>
</dbReference>
<proteinExistence type="inferred from homology"/>
<evidence type="ECO:0000313" key="9">
    <source>
        <dbReference type="EMBL" id="RZF65476.1"/>
    </source>
</evidence>
<gene>
    <name evidence="9" type="ORF">EWE75_05820</name>
</gene>
<keyword evidence="7" id="KW-0998">Cell outer membrane</keyword>
<comment type="caution">
    <text evidence="9">The sequence shown here is derived from an EMBL/GenBank/DDBJ whole genome shotgun (WGS) entry which is preliminary data.</text>
</comment>
<evidence type="ECO:0000256" key="2">
    <source>
        <dbReference type="ARBA" id="ARBA00007613"/>
    </source>
</evidence>
<evidence type="ECO:0000256" key="4">
    <source>
        <dbReference type="ARBA" id="ARBA00022452"/>
    </source>
</evidence>
<keyword evidence="10" id="KW-1185">Reference proteome</keyword>
<comment type="subcellular location">
    <subcellularLocation>
        <location evidence="1">Cell outer membrane</location>
    </subcellularLocation>
</comment>
<evidence type="ECO:0000256" key="8">
    <source>
        <dbReference type="SAM" id="SignalP"/>
    </source>
</evidence>
<dbReference type="SUPFAM" id="SSF56954">
    <property type="entry name" value="Outer membrane efflux proteins (OEP)"/>
    <property type="match status" value="1"/>
</dbReference>
<dbReference type="GO" id="GO:0015288">
    <property type="term" value="F:porin activity"/>
    <property type="evidence" value="ECO:0007669"/>
    <property type="project" value="TreeGrafter"/>
</dbReference>
<dbReference type="Proteomes" id="UP000292085">
    <property type="component" value="Unassembled WGS sequence"/>
</dbReference>
<protein>
    <submittedName>
        <fullName evidence="9">Channel protein TolC</fullName>
    </submittedName>
</protein>
<dbReference type="InterPro" id="IPR051906">
    <property type="entry name" value="TolC-like"/>
</dbReference>
<dbReference type="EMBL" id="SGIS01000006">
    <property type="protein sequence ID" value="RZF65476.1"/>
    <property type="molecule type" value="Genomic_DNA"/>
</dbReference>
<dbReference type="GO" id="GO:0015562">
    <property type="term" value="F:efflux transmembrane transporter activity"/>
    <property type="evidence" value="ECO:0007669"/>
    <property type="project" value="InterPro"/>
</dbReference>
<evidence type="ECO:0000256" key="6">
    <source>
        <dbReference type="ARBA" id="ARBA00023136"/>
    </source>
</evidence>
<evidence type="ECO:0000313" key="10">
    <source>
        <dbReference type="Proteomes" id="UP000292085"/>
    </source>
</evidence>
<dbReference type="Pfam" id="PF02321">
    <property type="entry name" value="OEP"/>
    <property type="match status" value="2"/>
</dbReference>
<keyword evidence="3" id="KW-0813">Transport</keyword>
<evidence type="ECO:0000256" key="5">
    <source>
        <dbReference type="ARBA" id="ARBA00022692"/>
    </source>
</evidence>
<evidence type="ECO:0000256" key="7">
    <source>
        <dbReference type="ARBA" id="ARBA00023237"/>
    </source>
</evidence>
<dbReference type="PANTHER" id="PTHR30026:SF20">
    <property type="entry name" value="OUTER MEMBRANE PROTEIN TOLC"/>
    <property type="match status" value="1"/>
</dbReference>
<dbReference type="OrthoDB" id="7424012at2"/>
<evidence type="ECO:0000256" key="3">
    <source>
        <dbReference type="ARBA" id="ARBA00022448"/>
    </source>
</evidence>
<accession>A0A4Q6Y845</accession>
<organism evidence="9 10">
    <name type="scientific">Sphingomonas populi</name>
    <dbReference type="NCBI Taxonomy" id="2484750"/>
    <lineage>
        <taxon>Bacteria</taxon>
        <taxon>Pseudomonadati</taxon>
        <taxon>Pseudomonadota</taxon>
        <taxon>Alphaproteobacteria</taxon>
        <taxon>Sphingomonadales</taxon>
        <taxon>Sphingomonadaceae</taxon>
        <taxon>Sphingomonas</taxon>
    </lineage>
</organism>
<dbReference type="PANTHER" id="PTHR30026">
    <property type="entry name" value="OUTER MEMBRANE PROTEIN TOLC"/>
    <property type="match status" value="1"/>
</dbReference>
<dbReference type="AlphaFoldDB" id="A0A4Q6Y845"/>
<keyword evidence="5" id="KW-0812">Transmembrane</keyword>
<reference evidence="9 10" key="1">
    <citation type="submission" date="2019-02" db="EMBL/GenBank/DDBJ databases">
        <authorList>
            <person name="Li Y."/>
        </authorList>
    </citation>
    <scope>NUCLEOTIDE SEQUENCE [LARGE SCALE GENOMIC DNA]</scope>
    <source>
        <strain evidence="9 10">3-7</strain>
    </source>
</reference>
<feature type="signal peptide" evidence="8">
    <location>
        <begin position="1"/>
        <end position="26"/>
    </location>
</feature>
<keyword evidence="4" id="KW-1134">Transmembrane beta strand</keyword>